<sequence length="425" mass="44435">MKFITTFFKSWGKWLIVIVIGFIGGTLGTIIISQTPLVSNLNANSTTVAGKVVYDNSNSTTKAVKKVQGAVVSVINYQKTQNSNSDISDLYGQLFGNDGQSDQDNNSSSDTSDNGLTVYGEGSGVIYKKDGETAYLVTNNHVIDGAQQIEIQLSDGTKVVGELVGADTYSDLAVVKIKSNKVKNITVAEFANSSTIKVGETAIAIGSPLGTDYANSVTQGIVSSLSRTVTTTNDSGQTISTNAIQTDAAINPGNSGGPLINIEGQVIGINSSKISSTSSSSLSNGNSVEGMGFAIPSNDVVKIINQLEKNGQVTRPALGISMTDLSSLSTSAISQLNIPTSVTNGVVVASVQSDMPASGKLEKYDVITEIDGEAVTSTSDLQSLLYGHNIGDTIKVTFYRETTKKTVEIKLTKSSKDLTSSSSSE</sequence>
<dbReference type="InterPro" id="IPR001478">
    <property type="entry name" value="PDZ"/>
</dbReference>
<dbReference type="SUPFAM" id="SSF50156">
    <property type="entry name" value="PDZ domain-like"/>
    <property type="match status" value="1"/>
</dbReference>
<dbReference type="InterPro" id="IPR043504">
    <property type="entry name" value="Peptidase_S1_PA_chymotrypsin"/>
</dbReference>
<keyword evidence="5" id="KW-0812">Transmembrane</keyword>
<evidence type="ECO:0000313" key="8">
    <source>
        <dbReference type="Proteomes" id="UP001206548"/>
    </source>
</evidence>
<gene>
    <name evidence="7" type="ORF">NXS10_03175</name>
</gene>
<keyword evidence="5" id="KW-1133">Transmembrane helix</keyword>
<name>A0ABT2F6F2_9STRE</name>
<dbReference type="Gene3D" id="2.40.10.10">
    <property type="entry name" value="Trypsin-like serine proteases"/>
    <property type="match status" value="2"/>
</dbReference>
<keyword evidence="2" id="KW-0645">Protease</keyword>
<comment type="caution">
    <text evidence="7">The sequence shown here is derived from an EMBL/GenBank/DDBJ whole genome shotgun (WGS) entry which is preliminary data.</text>
</comment>
<dbReference type="InterPro" id="IPR009003">
    <property type="entry name" value="Peptidase_S1_PA"/>
</dbReference>
<feature type="domain" description="PDZ" evidence="6">
    <location>
        <begin position="304"/>
        <end position="402"/>
    </location>
</feature>
<comment type="similarity">
    <text evidence="1">Belongs to the peptidase S1C family.</text>
</comment>
<dbReference type="Pfam" id="PF13365">
    <property type="entry name" value="Trypsin_2"/>
    <property type="match status" value="1"/>
</dbReference>
<evidence type="ECO:0000256" key="2">
    <source>
        <dbReference type="ARBA" id="ARBA00022670"/>
    </source>
</evidence>
<proteinExistence type="inferred from homology"/>
<keyword evidence="4" id="KW-0720">Serine protease</keyword>
<dbReference type="EMBL" id="JANUXX010000002">
    <property type="protein sequence ID" value="MCS4487972.1"/>
    <property type="molecule type" value="Genomic_DNA"/>
</dbReference>
<dbReference type="Gene3D" id="2.30.42.10">
    <property type="match status" value="1"/>
</dbReference>
<dbReference type="CDD" id="cd06781">
    <property type="entry name" value="cpPDZ_BsHtra-like"/>
    <property type="match status" value="1"/>
</dbReference>
<evidence type="ECO:0000313" key="7">
    <source>
        <dbReference type="EMBL" id="MCS4487972.1"/>
    </source>
</evidence>
<dbReference type="PROSITE" id="PS50106">
    <property type="entry name" value="PDZ"/>
    <property type="match status" value="1"/>
</dbReference>
<evidence type="ECO:0000256" key="1">
    <source>
        <dbReference type="ARBA" id="ARBA00010541"/>
    </source>
</evidence>
<keyword evidence="3" id="KW-0378">Hydrolase</keyword>
<dbReference type="PRINTS" id="PR00834">
    <property type="entry name" value="PROTEASES2C"/>
</dbReference>
<reference evidence="7 8" key="1">
    <citation type="journal article" date="2023" name="Int. J. Syst. Evol. Microbiol.">
        <title>Streptococcus sciuri sp. nov., Staphylococcus marylandisciuri sp. nov. and Staphylococcus americanisciuri sp. nov., isolated from faeces of eastern grey squirrel (Sciurus carolinensis).</title>
        <authorList>
            <person name="Volokhov D.V."/>
            <person name="Zagorodnyaya T.A."/>
            <person name="Furtak V.A."/>
            <person name="Nattanmai G."/>
            <person name="Randall L."/>
            <person name="Jose S."/>
            <person name="Gao Y."/>
            <person name="Eisenberg T."/>
            <person name="Delmonte P."/>
            <person name="Blom J."/>
            <person name="Mitchell K.K."/>
        </authorList>
    </citation>
    <scope>NUCLEOTIDE SEQUENCE [LARGE SCALE GENOMIC DNA]</scope>
    <source>
        <strain evidence="7 8">SQ9-PEA</strain>
    </source>
</reference>
<evidence type="ECO:0000256" key="5">
    <source>
        <dbReference type="SAM" id="Phobius"/>
    </source>
</evidence>
<accession>A0ABT2F6F2</accession>
<protein>
    <submittedName>
        <fullName evidence="7">Trypsin-like peptidase domain-containing protein</fullName>
    </submittedName>
</protein>
<dbReference type="Proteomes" id="UP001206548">
    <property type="component" value="Unassembled WGS sequence"/>
</dbReference>
<evidence type="ECO:0000256" key="4">
    <source>
        <dbReference type="ARBA" id="ARBA00022825"/>
    </source>
</evidence>
<dbReference type="SMART" id="SM00228">
    <property type="entry name" value="PDZ"/>
    <property type="match status" value="1"/>
</dbReference>
<keyword evidence="8" id="KW-1185">Reference proteome</keyword>
<dbReference type="PANTHER" id="PTHR43343">
    <property type="entry name" value="PEPTIDASE S12"/>
    <property type="match status" value="1"/>
</dbReference>
<dbReference type="InterPro" id="IPR001940">
    <property type="entry name" value="Peptidase_S1C"/>
</dbReference>
<dbReference type="SUPFAM" id="SSF50494">
    <property type="entry name" value="Trypsin-like serine proteases"/>
    <property type="match status" value="1"/>
</dbReference>
<dbReference type="RefSeq" id="WP_259137575.1">
    <property type="nucleotide sequence ID" value="NZ_JANUXX010000002.1"/>
</dbReference>
<evidence type="ECO:0000256" key="3">
    <source>
        <dbReference type="ARBA" id="ARBA00022801"/>
    </source>
</evidence>
<feature type="transmembrane region" description="Helical" evidence="5">
    <location>
        <begin position="12"/>
        <end position="32"/>
    </location>
</feature>
<organism evidence="7 8">
    <name type="scientific">Streptococcus sciuri</name>
    <dbReference type="NCBI Taxonomy" id="2973939"/>
    <lineage>
        <taxon>Bacteria</taxon>
        <taxon>Bacillati</taxon>
        <taxon>Bacillota</taxon>
        <taxon>Bacilli</taxon>
        <taxon>Lactobacillales</taxon>
        <taxon>Streptococcaceae</taxon>
        <taxon>Streptococcus</taxon>
    </lineage>
</organism>
<dbReference type="InterPro" id="IPR036034">
    <property type="entry name" value="PDZ_sf"/>
</dbReference>
<dbReference type="Pfam" id="PF13180">
    <property type="entry name" value="PDZ_2"/>
    <property type="match status" value="1"/>
</dbReference>
<evidence type="ECO:0000259" key="6">
    <source>
        <dbReference type="PROSITE" id="PS50106"/>
    </source>
</evidence>
<dbReference type="PANTHER" id="PTHR43343:SF3">
    <property type="entry name" value="PROTEASE DO-LIKE 8, CHLOROPLASTIC"/>
    <property type="match status" value="1"/>
</dbReference>
<dbReference type="InterPro" id="IPR051201">
    <property type="entry name" value="Chloro_Bact_Ser_Proteases"/>
</dbReference>
<keyword evidence="5" id="KW-0472">Membrane</keyword>